<feature type="domain" description="Methyltransferase" evidence="1">
    <location>
        <begin position="51"/>
        <end position="154"/>
    </location>
</feature>
<organism evidence="2 3">
    <name type="scientific">Nocardia colli</name>
    <dbReference type="NCBI Taxonomy" id="2545717"/>
    <lineage>
        <taxon>Bacteria</taxon>
        <taxon>Bacillati</taxon>
        <taxon>Actinomycetota</taxon>
        <taxon>Actinomycetes</taxon>
        <taxon>Mycobacteriales</taxon>
        <taxon>Nocardiaceae</taxon>
        <taxon>Nocardia</taxon>
    </lineage>
</organism>
<comment type="caution">
    <text evidence="2">The sequence shown here is derived from an EMBL/GenBank/DDBJ whole genome shotgun (WGS) entry which is preliminary data.</text>
</comment>
<keyword evidence="3" id="KW-1185">Reference proteome</keyword>
<dbReference type="InterPro" id="IPR050508">
    <property type="entry name" value="Methyltransf_Superfamily"/>
</dbReference>
<accession>A0A5N0EHZ6</accession>
<dbReference type="Gene3D" id="3.40.50.150">
    <property type="entry name" value="Vaccinia Virus protein VP39"/>
    <property type="match status" value="1"/>
</dbReference>
<protein>
    <submittedName>
        <fullName evidence="2">Class I SAM-dependent methyltransferase</fullName>
    </submittedName>
</protein>
<gene>
    <name evidence="2" type="ORF">F3087_08540</name>
</gene>
<dbReference type="AlphaFoldDB" id="A0A5N0EHZ6"/>
<dbReference type="SUPFAM" id="SSF53335">
    <property type="entry name" value="S-adenosyl-L-methionine-dependent methyltransferases"/>
    <property type="match status" value="1"/>
</dbReference>
<sequence>MTTTWLDTLLRQTRRGDFPYPHQAAFLLDNPVRRLFTNPRDTVDQLELTPTDQVLELGPGPGFYSLELARELTDGRLELFDLQPQMLDKARHKLEAAGYTNVGFHSGDAGAGLPFPDKTFDVAFLAAVIGEVPDKPACIRSLARILKTGGQLAFFEHFPDPDRLSVARLRELVEPEGFTLLDATGNRWHDTVRFTRNPSGN</sequence>
<dbReference type="InterPro" id="IPR029063">
    <property type="entry name" value="SAM-dependent_MTases_sf"/>
</dbReference>
<name>A0A5N0EHZ6_9NOCA</name>
<dbReference type="Pfam" id="PF13847">
    <property type="entry name" value="Methyltransf_31"/>
    <property type="match status" value="1"/>
</dbReference>
<evidence type="ECO:0000313" key="3">
    <source>
        <dbReference type="Proteomes" id="UP000323876"/>
    </source>
</evidence>
<dbReference type="PANTHER" id="PTHR42912">
    <property type="entry name" value="METHYLTRANSFERASE"/>
    <property type="match status" value="1"/>
</dbReference>
<dbReference type="EMBL" id="VXLC01000003">
    <property type="protein sequence ID" value="KAA8889028.1"/>
    <property type="molecule type" value="Genomic_DNA"/>
</dbReference>
<proteinExistence type="predicted"/>
<dbReference type="GO" id="GO:0008168">
    <property type="term" value="F:methyltransferase activity"/>
    <property type="evidence" value="ECO:0007669"/>
    <property type="project" value="UniProtKB-KW"/>
</dbReference>
<keyword evidence="2" id="KW-0808">Transferase</keyword>
<dbReference type="OrthoDB" id="4571118at2"/>
<dbReference type="GO" id="GO:0032259">
    <property type="term" value="P:methylation"/>
    <property type="evidence" value="ECO:0007669"/>
    <property type="project" value="UniProtKB-KW"/>
</dbReference>
<evidence type="ECO:0000313" key="2">
    <source>
        <dbReference type="EMBL" id="KAA8889028.1"/>
    </source>
</evidence>
<dbReference type="PANTHER" id="PTHR42912:SF93">
    <property type="entry name" value="N6-ADENOSINE-METHYLTRANSFERASE TMT1A"/>
    <property type="match status" value="1"/>
</dbReference>
<dbReference type="InterPro" id="IPR025714">
    <property type="entry name" value="Methyltranfer_dom"/>
</dbReference>
<dbReference type="Proteomes" id="UP000323876">
    <property type="component" value="Unassembled WGS sequence"/>
</dbReference>
<keyword evidence="2" id="KW-0489">Methyltransferase</keyword>
<reference evidence="2 3" key="1">
    <citation type="submission" date="2019-09" db="EMBL/GenBank/DDBJ databases">
        <authorList>
            <person name="Wang X."/>
        </authorList>
    </citation>
    <scope>NUCLEOTIDE SEQUENCE [LARGE SCALE GENOMIC DNA]</scope>
    <source>
        <strain evidence="2 3">CICC 11023</strain>
    </source>
</reference>
<dbReference type="CDD" id="cd02440">
    <property type="entry name" value="AdoMet_MTases"/>
    <property type="match status" value="1"/>
</dbReference>
<evidence type="ECO:0000259" key="1">
    <source>
        <dbReference type="Pfam" id="PF13847"/>
    </source>
</evidence>